<organism evidence="1 2">
    <name type="scientific">Naegleria lovaniensis</name>
    <name type="common">Amoeba</name>
    <dbReference type="NCBI Taxonomy" id="51637"/>
    <lineage>
        <taxon>Eukaryota</taxon>
        <taxon>Discoba</taxon>
        <taxon>Heterolobosea</taxon>
        <taxon>Tetramitia</taxon>
        <taxon>Eutetramitia</taxon>
        <taxon>Vahlkampfiidae</taxon>
        <taxon>Naegleria</taxon>
    </lineage>
</organism>
<evidence type="ECO:0000313" key="2">
    <source>
        <dbReference type="Proteomes" id="UP000816034"/>
    </source>
</evidence>
<dbReference type="GeneID" id="68095252"/>
<sequence>MKRTGSNSIVQRLITHNNSSHTSSLTKTTRQYFFTRNCVFNYALSNKPNLIVPNKLLFYPTTTTFGQIRSYTTTNWWREKEASTNDSDGTNTSAPSSSEPITLNLMDYKKWNAQQVASVLTSDESLGGAGLSFEKVKPLYEAGFDGSSLHNIVENIMKKDEYFALDRLDRVYNRNNIPQLSDTCQTIVSWVASQ</sequence>
<dbReference type="EMBL" id="PYSW02000016">
    <property type="protein sequence ID" value="KAG2386351.1"/>
    <property type="molecule type" value="Genomic_DNA"/>
</dbReference>
<proteinExistence type="predicted"/>
<gene>
    <name evidence="1" type="ORF">C9374_002797</name>
</gene>
<dbReference type="RefSeq" id="XP_044550343.1">
    <property type="nucleotide sequence ID" value="XM_044692253.1"/>
</dbReference>
<reference evidence="1 2" key="1">
    <citation type="journal article" date="2018" name="BMC Genomics">
        <title>The genome of Naegleria lovaniensis, the basis for a comparative approach to unravel pathogenicity factors of the human pathogenic amoeba N. fowleri.</title>
        <authorList>
            <person name="Liechti N."/>
            <person name="Schurch N."/>
            <person name="Bruggmann R."/>
            <person name="Wittwer M."/>
        </authorList>
    </citation>
    <scope>NUCLEOTIDE SEQUENCE [LARGE SCALE GENOMIC DNA]</scope>
    <source>
        <strain evidence="1 2">ATCC 30569</strain>
    </source>
</reference>
<accession>A0AA88KMC9</accession>
<dbReference type="Proteomes" id="UP000816034">
    <property type="component" value="Unassembled WGS sequence"/>
</dbReference>
<evidence type="ECO:0000313" key="1">
    <source>
        <dbReference type="EMBL" id="KAG2386351.1"/>
    </source>
</evidence>
<dbReference type="AlphaFoldDB" id="A0AA88KMC9"/>
<protein>
    <submittedName>
        <fullName evidence="1">Uncharacterized protein</fullName>
    </submittedName>
</protein>
<comment type="caution">
    <text evidence="1">The sequence shown here is derived from an EMBL/GenBank/DDBJ whole genome shotgun (WGS) entry which is preliminary data.</text>
</comment>
<keyword evidence="2" id="KW-1185">Reference proteome</keyword>
<name>A0AA88KMC9_NAELO</name>